<dbReference type="Proteomes" id="UP001151760">
    <property type="component" value="Unassembled WGS sequence"/>
</dbReference>
<evidence type="ECO:0000313" key="2">
    <source>
        <dbReference type="Proteomes" id="UP001151760"/>
    </source>
</evidence>
<gene>
    <name evidence="1" type="ORF">Tco_0773012</name>
</gene>
<reference evidence="1" key="1">
    <citation type="journal article" date="2022" name="Int. J. Mol. Sci.">
        <title>Draft Genome of Tanacetum Coccineum: Genomic Comparison of Closely Related Tanacetum-Family Plants.</title>
        <authorList>
            <person name="Yamashiro T."/>
            <person name="Shiraishi A."/>
            <person name="Nakayama K."/>
            <person name="Satake H."/>
        </authorList>
    </citation>
    <scope>NUCLEOTIDE SEQUENCE</scope>
</reference>
<protein>
    <submittedName>
        <fullName evidence="1">Uncharacterized protein</fullName>
    </submittedName>
</protein>
<evidence type="ECO:0000313" key="1">
    <source>
        <dbReference type="EMBL" id="GJS90376.1"/>
    </source>
</evidence>
<name>A0ABQ4ZM45_9ASTR</name>
<dbReference type="EMBL" id="BQNB010011423">
    <property type="protein sequence ID" value="GJS90376.1"/>
    <property type="molecule type" value="Genomic_DNA"/>
</dbReference>
<proteinExistence type="predicted"/>
<organism evidence="1 2">
    <name type="scientific">Tanacetum coccineum</name>
    <dbReference type="NCBI Taxonomy" id="301880"/>
    <lineage>
        <taxon>Eukaryota</taxon>
        <taxon>Viridiplantae</taxon>
        <taxon>Streptophyta</taxon>
        <taxon>Embryophyta</taxon>
        <taxon>Tracheophyta</taxon>
        <taxon>Spermatophyta</taxon>
        <taxon>Magnoliopsida</taxon>
        <taxon>eudicotyledons</taxon>
        <taxon>Gunneridae</taxon>
        <taxon>Pentapetalae</taxon>
        <taxon>asterids</taxon>
        <taxon>campanulids</taxon>
        <taxon>Asterales</taxon>
        <taxon>Asteraceae</taxon>
        <taxon>Asteroideae</taxon>
        <taxon>Anthemideae</taxon>
        <taxon>Anthemidinae</taxon>
        <taxon>Tanacetum</taxon>
    </lineage>
</organism>
<keyword evidence="2" id="KW-1185">Reference proteome</keyword>
<accession>A0ABQ4ZM45</accession>
<comment type="caution">
    <text evidence="1">The sequence shown here is derived from an EMBL/GenBank/DDBJ whole genome shotgun (WGS) entry which is preliminary data.</text>
</comment>
<sequence length="81" mass="9479">MHANKSFNRNPANHRLYHALMEALIEDENAIDKGVANTVKDYKRKHDDDKDDDDEDIGGELNEYHINKYKTQRIMHLSTNP</sequence>
<reference evidence="1" key="2">
    <citation type="submission" date="2022-01" db="EMBL/GenBank/DDBJ databases">
        <authorList>
            <person name="Yamashiro T."/>
            <person name="Shiraishi A."/>
            <person name="Satake H."/>
            <person name="Nakayama K."/>
        </authorList>
    </citation>
    <scope>NUCLEOTIDE SEQUENCE</scope>
</reference>